<organism evidence="20 21">
    <name type="scientific">Cereibacter sphaeroides</name>
    <name type="common">Rhodobacter sphaeroides</name>
    <dbReference type="NCBI Taxonomy" id="1063"/>
    <lineage>
        <taxon>Bacteria</taxon>
        <taxon>Pseudomonadati</taxon>
        <taxon>Pseudomonadota</taxon>
        <taxon>Alphaproteobacteria</taxon>
        <taxon>Rhodobacterales</taxon>
        <taxon>Paracoccaceae</taxon>
        <taxon>Cereibacter</taxon>
    </lineage>
</organism>
<evidence type="ECO:0000313" key="20">
    <source>
        <dbReference type="EMBL" id="RHZ90795.1"/>
    </source>
</evidence>
<evidence type="ECO:0000259" key="18">
    <source>
        <dbReference type="PROSITE" id="PS50110"/>
    </source>
</evidence>
<dbReference type="SUPFAM" id="SSF47226">
    <property type="entry name" value="Histidine-containing phosphotransfer domain, HPT domain"/>
    <property type="match status" value="1"/>
</dbReference>
<dbReference type="Pfam" id="PF00672">
    <property type="entry name" value="HAMP"/>
    <property type="match status" value="1"/>
</dbReference>
<dbReference type="PROSITE" id="PS50110">
    <property type="entry name" value="RESPONSE_REGULATORY"/>
    <property type="match status" value="1"/>
</dbReference>
<evidence type="ECO:0000256" key="3">
    <source>
        <dbReference type="ARBA" id="ARBA00012438"/>
    </source>
</evidence>
<dbReference type="InterPro" id="IPR003661">
    <property type="entry name" value="HisK_dim/P_dom"/>
</dbReference>
<dbReference type="InterPro" id="IPR005467">
    <property type="entry name" value="His_kinase_dom"/>
</dbReference>
<evidence type="ECO:0000256" key="4">
    <source>
        <dbReference type="ARBA" id="ARBA00022475"/>
    </source>
</evidence>
<evidence type="ECO:0000259" key="17">
    <source>
        <dbReference type="PROSITE" id="PS50109"/>
    </source>
</evidence>
<dbReference type="SUPFAM" id="SSF47384">
    <property type="entry name" value="Homodimeric domain of signal transducing histidine kinase"/>
    <property type="match status" value="1"/>
</dbReference>
<dbReference type="InterPro" id="IPR036890">
    <property type="entry name" value="HATPase_C_sf"/>
</dbReference>
<name>A0AAX1UF00_CERSP</name>
<evidence type="ECO:0000256" key="10">
    <source>
        <dbReference type="ARBA" id="ARBA00022840"/>
    </source>
</evidence>
<feature type="coiled-coil region" evidence="15">
    <location>
        <begin position="273"/>
        <end position="304"/>
    </location>
</feature>
<dbReference type="InterPro" id="IPR008207">
    <property type="entry name" value="Sig_transdc_His_kin_Hpt_dom"/>
</dbReference>
<dbReference type="AlphaFoldDB" id="A0AAX1UF00"/>
<keyword evidence="10" id="KW-0067">ATP-binding</keyword>
<keyword evidence="11 16" id="KW-1133">Transmembrane helix</keyword>
<dbReference type="InterPro" id="IPR003594">
    <property type="entry name" value="HATPase_dom"/>
</dbReference>
<dbReference type="Proteomes" id="UP000266305">
    <property type="component" value="Unassembled WGS sequence"/>
</dbReference>
<keyword evidence="5" id="KW-0997">Cell inner membrane</keyword>
<dbReference type="Pfam" id="PF02518">
    <property type="entry name" value="HATPase_c"/>
    <property type="match status" value="1"/>
</dbReference>
<dbReference type="PANTHER" id="PTHR43047">
    <property type="entry name" value="TWO-COMPONENT HISTIDINE PROTEIN KINASE"/>
    <property type="match status" value="1"/>
</dbReference>
<dbReference type="SUPFAM" id="SSF52172">
    <property type="entry name" value="CheY-like"/>
    <property type="match status" value="1"/>
</dbReference>
<proteinExistence type="predicted"/>
<comment type="catalytic activity">
    <reaction evidence="1">
        <text>ATP + protein L-histidine = ADP + protein N-phospho-L-histidine.</text>
        <dbReference type="EC" id="2.7.13.3"/>
    </reaction>
</comment>
<dbReference type="GO" id="GO:0009927">
    <property type="term" value="F:histidine phosphotransfer kinase activity"/>
    <property type="evidence" value="ECO:0007669"/>
    <property type="project" value="TreeGrafter"/>
</dbReference>
<dbReference type="Gene3D" id="1.20.58.920">
    <property type="match status" value="1"/>
</dbReference>
<gene>
    <name evidence="20" type="ORF">D1114_22175</name>
</gene>
<keyword evidence="9" id="KW-0418">Kinase</keyword>
<keyword evidence="10" id="KW-0547">Nucleotide-binding</keyword>
<keyword evidence="6 14" id="KW-0597">Phosphoprotein</keyword>
<dbReference type="Gene3D" id="3.40.50.2300">
    <property type="match status" value="1"/>
</dbReference>
<dbReference type="GO" id="GO:0005886">
    <property type="term" value="C:plasma membrane"/>
    <property type="evidence" value="ECO:0007669"/>
    <property type="project" value="UniProtKB-SubCell"/>
</dbReference>
<dbReference type="SMART" id="SM00387">
    <property type="entry name" value="HATPase_c"/>
    <property type="match status" value="1"/>
</dbReference>
<evidence type="ECO:0000259" key="19">
    <source>
        <dbReference type="PROSITE" id="PS50885"/>
    </source>
</evidence>
<dbReference type="RefSeq" id="WP_119001505.1">
    <property type="nucleotide sequence ID" value="NZ_QWGP01000046.1"/>
</dbReference>
<evidence type="ECO:0000256" key="8">
    <source>
        <dbReference type="ARBA" id="ARBA00022692"/>
    </source>
</evidence>
<feature type="domain" description="Histidine kinase" evidence="17">
    <location>
        <begin position="449"/>
        <end position="666"/>
    </location>
</feature>
<dbReference type="PROSITE" id="PS50109">
    <property type="entry name" value="HIS_KIN"/>
    <property type="match status" value="1"/>
</dbReference>
<evidence type="ECO:0000256" key="5">
    <source>
        <dbReference type="ARBA" id="ARBA00022519"/>
    </source>
</evidence>
<comment type="caution">
    <text evidence="20">The sequence shown here is derived from an EMBL/GenBank/DDBJ whole genome shotgun (WGS) entry which is preliminary data.</text>
</comment>
<dbReference type="Gene3D" id="6.10.340.10">
    <property type="match status" value="1"/>
</dbReference>
<evidence type="ECO:0000256" key="11">
    <source>
        <dbReference type="ARBA" id="ARBA00022989"/>
    </source>
</evidence>
<evidence type="ECO:0000256" key="13">
    <source>
        <dbReference type="ARBA" id="ARBA00023136"/>
    </source>
</evidence>
<dbReference type="CDD" id="cd17546">
    <property type="entry name" value="REC_hyHK_CKI1_RcsC-like"/>
    <property type="match status" value="1"/>
</dbReference>
<dbReference type="Pfam" id="PF01627">
    <property type="entry name" value="Hpt"/>
    <property type="match status" value="1"/>
</dbReference>
<dbReference type="PRINTS" id="PR00344">
    <property type="entry name" value="BCTRLSENSOR"/>
</dbReference>
<dbReference type="InterPro" id="IPR011006">
    <property type="entry name" value="CheY-like_superfamily"/>
</dbReference>
<keyword evidence="8 16" id="KW-0812">Transmembrane</keyword>
<dbReference type="EC" id="2.7.13.3" evidence="3"/>
<dbReference type="GO" id="GO:0000155">
    <property type="term" value="F:phosphorelay sensor kinase activity"/>
    <property type="evidence" value="ECO:0007669"/>
    <property type="project" value="InterPro"/>
</dbReference>
<protein>
    <recommendedName>
        <fullName evidence="3">histidine kinase</fullName>
        <ecNumber evidence="3">2.7.13.3</ecNumber>
    </recommendedName>
</protein>
<evidence type="ECO:0000313" key="21">
    <source>
        <dbReference type="Proteomes" id="UP000266305"/>
    </source>
</evidence>
<dbReference type="CDD" id="cd00082">
    <property type="entry name" value="HisKA"/>
    <property type="match status" value="1"/>
</dbReference>
<feature type="domain" description="HAMP" evidence="19">
    <location>
        <begin position="354"/>
        <end position="406"/>
    </location>
</feature>
<evidence type="ECO:0000256" key="7">
    <source>
        <dbReference type="ARBA" id="ARBA00022679"/>
    </source>
</evidence>
<keyword evidence="12" id="KW-0902">Two-component regulatory system</keyword>
<dbReference type="Pfam" id="PF00072">
    <property type="entry name" value="Response_reg"/>
    <property type="match status" value="1"/>
</dbReference>
<evidence type="ECO:0000256" key="14">
    <source>
        <dbReference type="PROSITE-ProRule" id="PRU00169"/>
    </source>
</evidence>
<dbReference type="InterPro" id="IPR038188">
    <property type="entry name" value="TorS_sensor_sf"/>
</dbReference>
<dbReference type="CDD" id="cd06225">
    <property type="entry name" value="HAMP"/>
    <property type="match status" value="1"/>
</dbReference>
<evidence type="ECO:0000256" key="15">
    <source>
        <dbReference type="SAM" id="Coils"/>
    </source>
</evidence>
<accession>A0AAX1UF00</accession>
<dbReference type="PROSITE" id="PS50885">
    <property type="entry name" value="HAMP"/>
    <property type="match status" value="1"/>
</dbReference>
<dbReference type="Gene3D" id="1.20.120.160">
    <property type="entry name" value="HPT domain"/>
    <property type="match status" value="1"/>
</dbReference>
<dbReference type="SUPFAM" id="SSF55874">
    <property type="entry name" value="ATPase domain of HSP90 chaperone/DNA topoisomerase II/histidine kinase"/>
    <property type="match status" value="1"/>
</dbReference>
<dbReference type="InterPro" id="IPR036097">
    <property type="entry name" value="HisK_dim/P_sf"/>
</dbReference>
<evidence type="ECO:0000256" key="6">
    <source>
        <dbReference type="ARBA" id="ARBA00022553"/>
    </source>
</evidence>
<evidence type="ECO:0000256" key="2">
    <source>
        <dbReference type="ARBA" id="ARBA00004429"/>
    </source>
</evidence>
<feature type="domain" description="Response regulatory" evidence="18">
    <location>
        <begin position="686"/>
        <end position="798"/>
    </location>
</feature>
<feature type="transmembrane region" description="Helical" evidence="16">
    <location>
        <begin position="327"/>
        <end position="351"/>
    </location>
</feature>
<dbReference type="InterPro" id="IPR004358">
    <property type="entry name" value="Sig_transdc_His_kin-like_C"/>
</dbReference>
<dbReference type="Pfam" id="PF00512">
    <property type="entry name" value="HisKA"/>
    <property type="match status" value="1"/>
</dbReference>
<dbReference type="SMART" id="SM00304">
    <property type="entry name" value="HAMP"/>
    <property type="match status" value="1"/>
</dbReference>
<evidence type="ECO:0000256" key="1">
    <source>
        <dbReference type="ARBA" id="ARBA00000085"/>
    </source>
</evidence>
<keyword evidence="7" id="KW-0808">Transferase</keyword>
<dbReference type="Gene3D" id="3.30.565.10">
    <property type="entry name" value="Histidine kinase-like ATPase, C-terminal domain"/>
    <property type="match status" value="1"/>
</dbReference>
<keyword evidence="4" id="KW-1003">Cell membrane</keyword>
<reference evidence="20 21" key="1">
    <citation type="submission" date="2018-08" db="EMBL/GenBank/DDBJ databases">
        <title>Draft genome sequence of Rhodobacter sphaeroides FY.</title>
        <authorList>
            <person name="Rayyan A."/>
            <person name="Meyer T.E."/>
            <person name="Kyndt J.A."/>
        </authorList>
    </citation>
    <scope>NUCLEOTIDE SEQUENCE [LARGE SCALE GENOMIC DNA]</scope>
    <source>
        <strain evidence="20 21">FY</strain>
    </source>
</reference>
<feature type="transmembrane region" description="Helical" evidence="16">
    <location>
        <begin position="12"/>
        <end position="31"/>
    </location>
</feature>
<evidence type="ECO:0000256" key="16">
    <source>
        <dbReference type="SAM" id="Phobius"/>
    </source>
</evidence>
<evidence type="ECO:0000256" key="9">
    <source>
        <dbReference type="ARBA" id="ARBA00022777"/>
    </source>
</evidence>
<dbReference type="Gene3D" id="1.10.287.130">
    <property type="match status" value="1"/>
</dbReference>
<dbReference type="InterPro" id="IPR001789">
    <property type="entry name" value="Sig_transdc_resp-reg_receiver"/>
</dbReference>
<feature type="modified residue" description="4-aspartylphosphate" evidence="14">
    <location>
        <position position="735"/>
    </location>
</feature>
<keyword evidence="15" id="KW-0175">Coiled coil</keyword>
<dbReference type="EMBL" id="QWGP01000046">
    <property type="protein sequence ID" value="RHZ90795.1"/>
    <property type="molecule type" value="Genomic_DNA"/>
</dbReference>
<evidence type="ECO:0000256" key="12">
    <source>
        <dbReference type="ARBA" id="ARBA00023012"/>
    </source>
</evidence>
<dbReference type="SMART" id="SM00448">
    <property type="entry name" value="REC"/>
    <property type="match status" value="1"/>
</dbReference>
<dbReference type="InterPro" id="IPR003660">
    <property type="entry name" value="HAMP_dom"/>
</dbReference>
<sequence>MPARRFDKQFQFVFTVLSGLTLLVGLTSIGINRALIKSHEEVLNQSIAMIERAERIGSEAEAARGLAVPLAAPGSAAEADRASAALVAQIDSMEAGISDLRRFLNVGEAAPSRVPEASRVVSEMTVAARQALFLAAALRDEQDRLFPAAPRLAELIAAQTDLARLRVVAGVWELYSAAPGTDLRPGLDRLADRDFFAFERIGELAEATSTLGRLVRQISAAEDGSQIAGLRDALADALSLAQARLRFLPAPSAAAKAGQDLALYGRAGEPDGLADLQLDLLEVRSKLRALSDRLDRDLDALAAEAVARRDAARARMREQVAEAGRRAGLLSVALVTALALALLVAVALWFYARRRIVSRLGAVSERIVAVARGDDTVPMAISGHDEVGRLEKAVNVLRRRTQEAARLRESLEAAVRARTADVVAEMELANEARAEAEEASRARTRFLARMSHEIRTPLNGVLGMLHLLKAEETDPDRRLRLMTAVASAEDLRALTDDILTFSSGEDGSPASAHAPFDPAQLARHLGEHLRALATEKGLRAEVAIAPDLPPAVTGEALRIRQVVGNLISNAVKYTDAGVVRLEVRRSGSGELTFTVTDTGLGMTAQETVHAFDIYGRTDAARRRGIRGVGLGLAIARQLTGAMGGELRVSSEPGKGSRFSLGLRLPSADPADLPRDETVAQGSEAGRVLIVDDHRVNRLVARGYLERMGCSVAEAATGAEALALARGASFDAILIDLNLPDLHGTEVIARIERRGARLAVLTADLVADTAETRARFGVDHVLTKPLAHRALLAVLARPEASERPAAAETEAILRQDRAELGETLTAEAVAAYLADLPTLVDRIRKATEAEERRRAAHKLKGASANFALHGLCALLRRTEAGEGVAGAALGAEAVAAERTLRAAATAAGVQLPDEAAKL</sequence>
<comment type="subcellular location">
    <subcellularLocation>
        <location evidence="2">Cell inner membrane</location>
        <topology evidence="2">Multi-pass membrane protein</topology>
    </subcellularLocation>
</comment>
<dbReference type="SMART" id="SM00388">
    <property type="entry name" value="HisKA"/>
    <property type="match status" value="1"/>
</dbReference>
<dbReference type="InterPro" id="IPR036641">
    <property type="entry name" value="HPT_dom_sf"/>
</dbReference>
<dbReference type="PANTHER" id="PTHR43047:SF72">
    <property type="entry name" value="OSMOSENSING HISTIDINE PROTEIN KINASE SLN1"/>
    <property type="match status" value="1"/>
</dbReference>
<keyword evidence="13 16" id="KW-0472">Membrane</keyword>